<name>A0ABP7UUL0_9ACTN</name>
<proteinExistence type="predicted"/>
<gene>
    <name evidence="2" type="ORF">GCM10022233_25300</name>
</gene>
<accession>A0ABP7UUL0</accession>
<dbReference type="Gene3D" id="3.30.530.20">
    <property type="match status" value="1"/>
</dbReference>
<dbReference type="InterPro" id="IPR023393">
    <property type="entry name" value="START-like_dom_sf"/>
</dbReference>
<dbReference type="RefSeq" id="WP_345011828.1">
    <property type="nucleotide sequence ID" value="NZ_BAAAZY010000008.1"/>
</dbReference>
<evidence type="ECO:0000256" key="1">
    <source>
        <dbReference type="SAM" id="MobiDB-lite"/>
    </source>
</evidence>
<reference evidence="3" key="1">
    <citation type="journal article" date="2019" name="Int. J. Syst. Evol. Microbiol.">
        <title>The Global Catalogue of Microorganisms (GCM) 10K type strain sequencing project: providing services to taxonomists for standard genome sequencing and annotation.</title>
        <authorList>
            <consortium name="The Broad Institute Genomics Platform"/>
            <consortium name="The Broad Institute Genome Sequencing Center for Infectious Disease"/>
            <person name="Wu L."/>
            <person name="Ma J."/>
        </authorList>
    </citation>
    <scope>NUCLEOTIDE SEQUENCE [LARGE SCALE GENOMIC DNA]</scope>
    <source>
        <strain evidence="3">JCM 16925</strain>
    </source>
</reference>
<feature type="region of interest" description="Disordered" evidence="1">
    <location>
        <begin position="19"/>
        <end position="42"/>
    </location>
</feature>
<organism evidence="2 3">
    <name type="scientific">Streptomyces shaanxiensis</name>
    <dbReference type="NCBI Taxonomy" id="653357"/>
    <lineage>
        <taxon>Bacteria</taxon>
        <taxon>Bacillati</taxon>
        <taxon>Actinomycetota</taxon>
        <taxon>Actinomycetes</taxon>
        <taxon>Kitasatosporales</taxon>
        <taxon>Streptomycetaceae</taxon>
        <taxon>Streptomyces</taxon>
    </lineage>
</organism>
<keyword evidence="3" id="KW-1185">Reference proteome</keyword>
<evidence type="ECO:0000313" key="3">
    <source>
        <dbReference type="Proteomes" id="UP001499984"/>
    </source>
</evidence>
<evidence type="ECO:0000313" key="2">
    <source>
        <dbReference type="EMBL" id="GAA4053113.1"/>
    </source>
</evidence>
<dbReference type="Proteomes" id="UP001499984">
    <property type="component" value="Unassembled WGS sequence"/>
</dbReference>
<sequence>MPARAQLLEERFESSGADTWASSSWANGVGSTPRGSRVNSSRPVCCSSVHAWLVEDLPGDRGRVLTQETQIGRPAAALAEERPTPMLNGHQAWLDGLVRAASGKMEPTR</sequence>
<protein>
    <submittedName>
        <fullName evidence="2">Uncharacterized protein</fullName>
    </submittedName>
</protein>
<comment type="caution">
    <text evidence="2">The sequence shown here is derived from an EMBL/GenBank/DDBJ whole genome shotgun (WGS) entry which is preliminary data.</text>
</comment>
<dbReference type="EMBL" id="BAAAZY010000008">
    <property type="protein sequence ID" value="GAA4053113.1"/>
    <property type="molecule type" value="Genomic_DNA"/>
</dbReference>